<dbReference type="RefSeq" id="WP_133755656.1">
    <property type="nucleotide sequence ID" value="NZ_SOAW01000002.1"/>
</dbReference>
<comment type="caution">
    <text evidence="3">The sequence shown here is derived from an EMBL/GenBank/DDBJ whole genome shotgun (WGS) entry which is preliminary data.</text>
</comment>
<feature type="compositionally biased region" description="Basic residues" evidence="1">
    <location>
        <begin position="261"/>
        <end position="271"/>
    </location>
</feature>
<dbReference type="EMBL" id="SOAW01000002">
    <property type="protein sequence ID" value="TDT31369.1"/>
    <property type="molecule type" value="Genomic_DNA"/>
</dbReference>
<dbReference type="Gene3D" id="2.30.40.10">
    <property type="entry name" value="Urease, subunit C, domain 1"/>
    <property type="match status" value="1"/>
</dbReference>
<evidence type="ECO:0000256" key="1">
    <source>
        <dbReference type="SAM" id="MobiDB-lite"/>
    </source>
</evidence>
<dbReference type="PANTHER" id="PTHR22642">
    <property type="entry name" value="IMIDAZOLONEPROPIONASE"/>
    <property type="match status" value="1"/>
</dbReference>
<organism evidence="3 4">
    <name type="scientific">Naumannella halotolerans</name>
    <dbReference type="NCBI Taxonomy" id="993414"/>
    <lineage>
        <taxon>Bacteria</taxon>
        <taxon>Bacillati</taxon>
        <taxon>Actinomycetota</taxon>
        <taxon>Actinomycetes</taxon>
        <taxon>Propionibacteriales</taxon>
        <taxon>Propionibacteriaceae</taxon>
        <taxon>Naumannella</taxon>
    </lineage>
</organism>
<reference evidence="3 4" key="1">
    <citation type="submission" date="2019-03" db="EMBL/GenBank/DDBJ databases">
        <title>Genomic Encyclopedia of Archaeal and Bacterial Type Strains, Phase II (KMG-II): from individual species to whole genera.</title>
        <authorList>
            <person name="Goeker M."/>
        </authorList>
    </citation>
    <scope>NUCLEOTIDE SEQUENCE [LARGE SCALE GENOMIC DNA]</scope>
    <source>
        <strain evidence="3 4">DSM 24323</strain>
    </source>
</reference>
<name>A0A4R7J4P8_9ACTN</name>
<dbReference type="PANTHER" id="PTHR22642:SF2">
    <property type="entry name" value="PROTEIN LONG AFTER FAR-RED 3"/>
    <property type="match status" value="1"/>
</dbReference>
<dbReference type="Gene3D" id="3.10.310.70">
    <property type="match status" value="1"/>
</dbReference>
<dbReference type="Gene3D" id="3.20.20.140">
    <property type="entry name" value="Metal-dependent hydrolases"/>
    <property type="match status" value="1"/>
</dbReference>
<dbReference type="InterPro" id="IPR032466">
    <property type="entry name" value="Metal_Hydrolase"/>
</dbReference>
<dbReference type="Pfam" id="PF07969">
    <property type="entry name" value="Amidohydro_3"/>
    <property type="match status" value="1"/>
</dbReference>
<evidence type="ECO:0000313" key="3">
    <source>
        <dbReference type="EMBL" id="TDT31369.1"/>
    </source>
</evidence>
<dbReference type="GO" id="GO:0016810">
    <property type="term" value="F:hydrolase activity, acting on carbon-nitrogen (but not peptide) bonds"/>
    <property type="evidence" value="ECO:0007669"/>
    <property type="project" value="InterPro"/>
</dbReference>
<feature type="domain" description="Amidohydrolase 3" evidence="2">
    <location>
        <begin position="51"/>
        <end position="248"/>
    </location>
</feature>
<protein>
    <submittedName>
        <fullName evidence="3">Amidohydrolase family protein</fullName>
    </submittedName>
</protein>
<evidence type="ECO:0000259" key="2">
    <source>
        <dbReference type="Pfam" id="PF07969"/>
    </source>
</evidence>
<dbReference type="SUPFAM" id="SSF51338">
    <property type="entry name" value="Composite domain of metallo-dependent hydrolases"/>
    <property type="match status" value="1"/>
</dbReference>
<keyword evidence="4" id="KW-1185">Reference proteome</keyword>
<dbReference type="Proteomes" id="UP000295371">
    <property type="component" value="Unassembled WGS sequence"/>
</dbReference>
<gene>
    <name evidence="3" type="ORF">CLV29_2790</name>
</gene>
<dbReference type="InterPro" id="IPR011059">
    <property type="entry name" value="Metal-dep_hydrolase_composite"/>
</dbReference>
<dbReference type="InterPro" id="IPR013108">
    <property type="entry name" value="Amidohydro_3"/>
</dbReference>
<evidence type="ECO:0000313" key="4">
    <source>
        <dbReference type="Proteomes" id="UP000295371"/>
    </source>
</evidence>
<feature type="region of interest" description="Disordered" evidence="1">
    <location>
        <begin position="249"/>
        <end position="275"/>
    </location>
</feature>
<proteinExistence type="predicted"/>
<dbReference type="OrthoDB" id="9766983at2"/>
<accession>A0A4R7J4P8</accession>
<dbReference type="AlphaFoldDB" id="A0A4R7J4P8"/>
<sequence>MPSEPTRRVIIANGRLFVDGYVRDQPIAVEDGRISAIGQEAVDALAPRRTEEIDAGGGLVLPGFQDSHIHVHHAGRDLVTIDLTESDTVEGYLRQIATYARNHPEAEWIRGGGWSMPAFPGGVPTAAMLDAVVSDRPVYLPNSDGHGAWVNSKAMELAGIDAGTPQPADGRIEVDAEGYPVGCLQEGAMELVSRLVPKFTDAELDEGFLRAQRRLLSWGVTAWQDAMVESGERGLDNLASYRRLDGSGEFAVETDPTRDHPRPRRRNRARPAVRPPLLLLPRRV</sequence>
<keyword evidence="3" id="KW-0378">Hydrolase</keyword>
<dbReference type="SUPFAM" id="SSF51556">
    <property type="entry name" value="Metallo-dependent hydrolases"/>
    <property type="match status" value="1"/>
</dbReference>